<protein>
    <submittedName>
        <fullName evidence="2">Uncharacterized protein</fullName>
    </submittedName>
</protein>
<dbReference type="AlphaFoldDB" id="A0A1I2KHU8"/>
<feature type="transmembrane region" description="Helical" evidence="1">
    <location>
        <begin position="31"/>
        <end position="47"/>
    </location>
</feature>
<evidence type="ECO:0000313" key="3">
    <source>
        <dbReference type="Proteomes" id="UP000198964"/>
    </source>
</evidence>
<gene>
    <name evidence="2" type="ORF">SAMN05216283_11254</name>
</gene>
<feature type="transmembrane region" description="Helical" evidence="1">
    <location>
        <begin position="260"/>
        <end position="278"/>
    </location>
</feature>
<proteinExistence type="predicted"/>
<evidence type="ECO:0000313" key="2">
    <source>
        <dbReference type="EMBL" id="SFF66602.1"/>
    </source>
</evidence>
<feature type="transmembrane region" description="Helical" evidence="1">
    <location>
        <begin position="215"/>
        <end position="240"/>
    </location>
</feature>
<feature type="transmembrane region" description="Helical" evidence="1">
    <location>
        <begin position="164"/>
        <end position="180"/>
    </location>
</feature>
<feature type="transmembrane region" description="Helical" evidence="1">
    <location>
        <begin position="97"/>
        <end position="118"/>
    </location>
</feature>
<organism evidence="2 3">
    <name type="scientific">Sunxiuqinia elliptica</name>
    <dbReference type="NCBI Taxonomy" id="655355"/>
    <lineage>
        <taxon>Bacteria</taxon>
        <taxon>Pseudomonadati</taxon>
        <taxon>Bacteroidota</taxon>
        <taxon>Bacteroidia</taxon>
        <taxon>Marinilabiliales</taxon>
        <taxon>Prolixibacteraceae</taxon>
        <taxon>Sunxiuqinia</taxon>
    </lineage>
</organism>
<reference evidence="2 3" key="1">
    <citation type="submission" date="2016-10" db="EMBL/GenBank/DDBJ databases">
        <authorList>
            <person name="de Groot N.N."/>
        </authorList>
    </citation>
    <scope>NUCLEOTIDE SEQUENCE [LARGE SCALE GENOMIC DNA]</scope>
    <source>
        <strain evidence="2 3">CGMCC 1.9156</strain>
    </source>
</reference>
<accession>A0A1I2KHU8</accession>
<dbReference type="STRING" id="655355.SAMN05216283_11254"/>
<dbReference type="EMBL" id="FONW01000012">
    <property type="protein sequence ID" value="SFF66602.1"/>
    <property type="molecule type" value="Genomic_DNA"/>
</dbReference>
<keyword evidence="3" id="KW-1185">Reference proteome</keyword>
<keyword evidence="1" id="KW-0472">Membrane</keyword>
<dbReference type="Proteomes" id="UP000198964">
    <property type="component" value="Unassembled WGS sequence"/>
</dbReference>
<keyword evidence="1" id="KW-1133">Transmembrane helix</keyword>
<name>A0A1I2KHU8_9BACT</name>
<sequence>MFVNIQLPNRICIAYTKKMKLVTTELKNKKALIAILIGTFTALFTFPENDWTFSIGIDYSLKWAFNWLFLNDLSLGEIIIFPHGPLAFLTYPTQENIVLAMSVLMIAKVLLAVNIIYLTEKEGWSYWLVAFLLTYVISMIAGMHQLILANVVLLYCNYFIYKRNGIKVFAFVITAFAFYIKSYLAILTGLICASFVFYSFVFCHRKLKTLLQDIGSIVGALLILWLIIFGNLSGFSRYVAGMFHLAQDNSSAASYYPQNNWLQLGIFLVASIALFFIINRTRRSFFFSFLVLLSFFAAWKHGLAREDFYHFRGFLVYVFIVFSIFVVFNRKHTFLNLIVGAVAVIMLFLNIRNTVNYNEKLYRWSWGQPTNFVEFVLHFSDLKEKSLEVTDENISSKKLPQAIHDSIKGATVDIYPWEYSIIPANDLELNWIPRPVIQSYASYTHWLDQQNFKHFGSPQAPEYIIWELDKISTDINGGSFNSIDNRYLLNDEPQTILQILKSYDHFYKDQQFLILKRRDVPIGSRSLTLEENTTTWGEWISVPKGDSGLLRVKMDFKKHWKQRLKSFFYKDEQFWIYLKLNSGLVHKYRIVPKNASDGIWIAPYFFKIDQAPEVKQIMFKCSNQEIISQNINLKWEQTQFGNNPGYVLNFFNKMGFQNDSMIFTSMNQLEVNVLDHWSSVSESNLTVDKYSGQKACVLRPNSFSTTFSYSLDQLPFGQWQIGIDCWVKSSDYDYSNQVILVLEINDEDGRVLWEGQAVDGQLLDGTRWNNISNFVSYVHDKANCMLKGYLWNSGDNEVIVDDLRFSICIP</sequence>
<keyword evidence="1" id="KW-0812">Transmembrane</keyword>
<feature type="transmembrane region" description="Helical" evidence="1">
    <location>
        <begin position="285"/>
        <end position="303"/>
    </location>
</feature>
<feature type="transmembrane region" description="Helical" evidence="1">
    <location>
        <begin position="309"/>
        <end position="327"/>
    </location>
</feature>
<feature type="transmembrane region" description="Helical" evidence="1">
    <location>
        <begin position="124"/>
        <end position="152"/>
    </location>
</feature>
<evidence type="ECO:0000256" key="1">
    <source>
        <dbReference type="SAM" id="Phobius"/>
    </source>
</evidence>
<feature type="transmembrane region" description="Helical" evidence="1">
    <location>
        <begin position="334"/>
        <end position="351"/>
    </location>
</feature>